<dbReference type="EMBL" id="QYTW02000011">
    <property type="protein sequence ID" value="RST59377.1"/>
    <property type="molecule type" value="Genomic_DNA"/>
</dbReference>
<dbReference type="Pfam" id="PF12840">
    <property type="entry name" value="HTH_20"/>
    <property type="match status" value="1"/>
</dbReference>
<evidence type="ECO:0000313" key="4">
    <source>
        <dbReference type="Proteomes" id="UP000287296"/>
    </source>
</evidence>
<dbReference type="InterPro" id="IPR001845">
    <property type="entry name" value="HTH_ArsR_DNA-bd_dom"/>
</dbReference>
<dbReference type="InterPro" id="IPR036388">
    <property type="entry name" value="WH-like_DNA-bd_sf"/>
</dbReference>
<gene>
    <name evidence="3" type="ORF">D5F11_012335</name>
</gene>
<dbReference type="GO" id="GO:0003677">
    <property type="term" value="F:DNA binding"/>
    <property type="evidence" value="ECO:0007669"/>
    <property type="project" value="UniProtKB-KW"/>
</dbReference>
<feature type="domain" description="HTH arsR-type" evidence="2">
    <location>
        <begin position="11"/>
        <end position="88"/>
    </location>
</feature>
<name>A0A429X7H4_SIMTE</name>
<dbReference type="SUPFAM" id="SSF46785">
    <property type="entry name" value="Winged helix' DNA-binding domain"/>
    <property type="match status" value="1"/>
</dbReference>
<dbReference type="InterPro" id="IPR036390">
    <property type="entry name" value="WH_DNA-bd_sf"/>
</dbReference>
<dbReference type="Proteomes" id="UP000287296">
    <property type="component" value="Unassembled WGS sequence"/>
</dbReference>
<dbReference type="OrthoDB" id="5949858at2"/>
<comment type="caution">
    <text evidence="3">The sequence shown here is derived from an EMBL/GenBank/DDBJ whole genome shotgun (WGS) entry which is preliminary data.</text>
</comment>
<dbReference type="AlphaFoldDB" id="A0A429X7H4"/>
<dbReference type="NCBIfam" id="NF005061">
    <property type="entry name" value="PRK06474.1"/>
    <property type="match status" value="1"/>
</dbReference>
<dbReference type="Gene3D" id="1.10.10.10">
    <property type="entry name" value="Winged helix-like DNA-binding domain superfamily/Winged helix DNA-binding domain"/>
    <property type="match status" value="1"/>
</dbReference>
<dbReference type="SMART" id="SM00418">
    <property type="entry name" value="HTH_ARSR"/>
    <property type="match status" value="1"/>
</dbReference>
<dbReference type="CDD" id="cd00090">
    <property type="entry name" value="HTH_ARSR"/>
    <property type="match status" value="1"/>
</dbReference>
<sequence>MIMVRGVQMKGKADLLLHPVRMRIIQQLLLGKPLTIAQLVEILGDIPQATLYRHMNLLLEANLVEVIETKKVKGTEERMFSVKRDNLHIPESEVEKTSREDHIQHFSVYHGNLFQLATSYLAETSPEQYEKEGFSYAYIPLHLSDEEFQELTQTIQQALEKVVHNHPTSARTTRIFASMFIPQDSQES</sequence>
<evidence type="ECO:0000256" key="1">
    <source>
        <dbReference type="ARBA" id="ARBA00023125"/>
    </source>
</evidence>
<dbReference type="InterPro" id="IPR011991">
    <property type="entry name" value="ArsR-like_HTH"/>
</dbReference>
<evidence type="ECO:0000313" key="3">
    <source>
        <dbReference type="EMBL" id="RST59377.1"/>
    </source>
</evidence>
<dbReference type="GO" id="GO:0003700">
    <property type="term" value="F:DNA-binding transcription factor activity"/>
    <property type="evidence" value="ECO:0007669"/>
    <property type="project" value="InterPro"/>
</dbReference>
<dbReference type="Gene3D" id="6.10.140.2180">
    <property type="match status" value="1"/>
</dbReference>
<evidence type="ECO:0000259" key="2">
    <source>
        <dbReference type="SMART" id="SM00418"/>
    </source>
</evidence>
<keyword evidence="1" id="KW-0238">DNA-binding</keyword>
<proteinExistence type="predicted"/>
<organism evidence="3 4">
    <name type="scientific">Siminovitchia terrae</name>
    <name type="common">Bacillus terrae</name>
    <dbReference type="NCBI Taxonomy" id="1914933"/>
    <lineage>
        <taxon>Bacteria</taxon>
        <taxon>Bacillati</taxon>
        <taxon>Bacillota</taxon>
        <taxon>Bacilli</taxon>
        <taxon>Bacillales</taxon>
        <taxon>Bacillaceae</taxon>
        <taxon>Siminovitchia</taxon>
    </lineage>
</organism>
<reference evidence="3 4" key="1">
    <citation type="submission" date="2018-12" db="EMBL/GenBank/DDBJ databases">
        <authorList>
            <person name="Sun L."/>
            <person name="Chen Z."/>
        </authorList>
    </citation>
    <scope>NUCLEOTIDE SEQUENCE [LARGE SCALE GENOMIC DNA]</scope>
    <source>
        <strain evidence="3 4">LMG 29736</strain>
    </source>
</reference>
<protein>
    <submittedName>
        <fullName evidence="3">ArsR family transcriptional regulator</fullName>
    </submittedName>
</protein>
<accession>A0A429X7H4</accession>